<sequence>MEIRLLTGARMRDHVDALARLRITVFREFPYLYDGDIDYETRYLDTYARSEQSLCVLAIDAGRPVGAATGIPLDAETEECRQPFEAAGIDPAGVFYFGESVLLPAYRGRGLGVRFIDEREAYARRLERFRLCAFCAVERPLDHPRRPPDYQPLNAFWRKRGFAPAPGLATSFRWRDIDEATESAKPMNFWVKEIAG</sequence>
<gene>
    <name evidence="2" type="ORF">A5892_16375</name>
</gene>
<evidence type="ECO:0000259" key="1">
    <source>
        <dbReference type="PROSITE" id="PS51186"/>
    </source>
</evidence>
<dbReference type="Pfam" id="PF00583">
    <property type="entry name" value="Acetyltransf_1"/>
    <property type="match status" value="1"/>
</dbReference>
<organism evidence="2 3">
    <name type="scientific">Halotalea alkalilenta</name>
    <dbReference type="NCBI Taxonomy" id="376489"/>
    <lineage>
        <taxon>Bacteria</taxon>
        <taxon>Pseudomonadati</taxon>
        <taxon>Pseudomonadota</taxon>
        <taxon>Gammaproteobacteria</taxon>
        <taxon>Oceanospirillales</taxon>
        <taxon>Halomonadaceae</taxon>
        <taxon>Halotalea</taxon>
    </lineage>
</organism>
<accession>A0A172YIG5</accession>
<dbReference type="GO" id="GO:0016747">
    <property type="term" value="F:acyltransferase activity, transferring groups other than amino-acyl groups"/>
    <property type="evidence" value="ECO:0007669"/>
    <property type="project" value="InterPro"/>
</dbReference>
<keyword evidence="3" id="KW-1185">Reference proteome</keyword>
<dbReference type="EMBL" id="CP015243">
    <property type="protein sequence ID" value="ANF58845.1"/>
    <property type="molecule type" value="Genomic_DNA"/>
</dbReference>
<dbReference type="Proteomes" id="UP000077875">
    <property type="component" value="Chromosome"/>
</dbReference>
<evidence type="ECO:0000313" key="2">
    <source>
        <dbReference type="EMBL" id="ANF58845.1"/>
    </source>
</evidence>
<dbReference type="SUPFAM" id="SSF55729">
    <property type="entry name" value="Acyl-CoA N-acyltransferases (Nat)"/>
    <property type="match status" value="1"/>
</dbReference>
<dbReference type="Gene3D" id="3.40.630.30">
    <property type="match status" value="1"/>
</dbReference>
<dbReference type="STRING" id="376489.A5892_16375"/>
<dbReference type="AlphaFoldDB" id="A0A172YIG5"/>
<keyword evidence="2" id="KW-0808">Transferase</keyword>
<dbReference type="InterPro" id="IPR000182">
    <property type="entry name" value="GNAT_dom"/>
</dbReference>
<dbReference type="InterPro" id="IPR016181">
    <property type="entry name" value="Acyl_CoA_acyltransferase"/>
</dbReference>
<reference evidence="2 3" key="1">
    <citation type="submission" date="2016-04" db="EMBL/GenBank/DDBJ databases">
        <title>Complete Genome Sequence of Halotalea alkalilenta IHB B 13600.</title>
        <authorList>
            <person name="Swarnkar M.K."/>
            <person name="Sharma A."/>
            <person name="Kaushal K."/>
            <person name="Soni R."/>
            <person name="Rana S."/>
            <person name="Singh A.K."/>
            <person name="Gulati A."/>
        </authorList>
    </citation>
    <scope>NUCLEOTIDE SEQUENCE [LARGE SCALE GENOMIC DNA]</scope>
    <source>
        <strain evidence="2 3">IHB B 13600</strain>
    </source>
</reference>
<feature type="domain" description="N-acetyltransferase" evidence="1">
    <location>
        <begin position="1"/>
        <end position="188"/>
    </location>
</feature>
<dbReference type="KEGG" id="haa:A5892_16375"/>
<dbReference type="PROSITE" id="PS51186">
    <property type="entry name" value="GNAT"/>
    <property type="match status" value="1"/>
</dbReference>
<evidence type="ECO:0000313" key="3">
    <source>
        <dbReference type="Proteomes" id="UP000077875"/>
    </source>
</evidence>
<name>A0A172YIG5_9GAMM</name>
<dbReference type="CDD" id="cd04301">
    <property type="entry name" value="NAT_SF"/>
    <property type="match status" value="1"/>
</dbReference>
<dbReference type="RefSeq" id="WP_064123700.1">
    <property type="nucleotide sequence ID" value="NZ_CP015243.1"/>
</dbReference>
<proteinExistence type="predicted"/>
<protein>
    <submittedName>
        <fullName evidence="2">Acetyltransferase</fullName>
    </submittedName>
</protein>